<dbReference type="EMBL" id="NBWU01000001">
    <property type="protein sequence ID" value="PCE66532.1"/>
    <property type="molecule type" value="Genomic_DNA"/>
</dbReference>
<evidence type="ECO:0000256" key="5">
    <source>
        <dbReference type="ARBA" id="ARBA00022692"/>
    </source>
</evidence>
<dbReference type="GO" id="GO:0016020">
    <property type="term" value="C:membrane"/>
    <property type="evidence" value="ECO:0007669"/>
    <property type="project" value="UniProtKB-SubCell"/>
</dbReference>
<dbReference type="GO" id="GO:0030178">
    <property type="term" value="P:negative regulation of Wnt signaling pathway"/>
    <property type="evidence" value="ECO:0007669"/>
    <property type="project" value="InterPro"/>
</dbReference>
<evidence type="ECO:0000256" key="11">
    <source>
        <dbReference type="ARBA" id="ARBA00023136"/>
    </source>
</evidence>
<keyword evidence="4" id="KW-0645">Protease</keyword>
<keyword evidence="6" id="KW-0479">Metal-binding</keyword>
<keyword evidence="7" id="KW-0732">Signal</keyword>
<gene>
    <name evidence="13" type="ORF">B7P33_04340</name>
</gene>
<organism evidence="13 14">
    <name type="scientific">Sediminicola luteus</name>
    <dbReference type="NCBI Taxonomy" id="319238"/>
    <lineage>
        <taxon>Bacteria</taxon>
        <taxon>Pseudomonadati</taxon>
        <taxon>Bacteroidota</taxon>
        <taxon>Flavobacteriia</taxon>
        <taxon>Flavobacteriales</taxon>
        <taxon>Flavobacteriaceae</taxon>
        <taxon>Sediminicola</taxon>
    </lineage>
</organism>
<protein>
    <recommendedName>
        <fullName evidence="15">TraB/GumN family protein</fullName>
    </recommendedName>
</protein>
<evidence type="ECO:0000256" key="6">
    <source>
        <dbReference type="ARBA" id="ARBA00022723"/>
    </source>
</evidence>
<dbReference type="RefSeq" id="WP_097442053.1">
    <property type="nucleotide sequence ID" value="NZ_NBWU01000001.1"/>
</dbReference>
<evidence type="ECO:0000256" key="12">
    <source>
        <dbReference type="ARBA" id="ARBA00023180"/>
    </source>
</evidence>
<keyword evidence="11" id="KW-0472">Membrane</keyword>
<evidence type="ECO:0000256" key="2">
    <source>
        <dbReference type="ARBA" id="ARBA00001941"/>
    </source>
</evidence>
<evidence type="ECO:0000313" key="13">
    <source>
        <dbReference type="EMBL" id="PCE66532.1"/>
    </source>
</evidence>
<evidence type="ECO:0000256" key="10">
    <source>
        <dbReference type="ARBA" id="ARBA00023049"/>
    </source>
</evidence>
<comment type="subcellular location">
    <subcellularLocation>
        <location evidence="3">Membrane</location>
        <topology evidence="3">Single-pass type I membrane protein</topology>
    </subcellularLocation>
</comment>
<dbReference type="InterPro" id="IPR002816">
    <property type="entry name" value="TraB/PrgY/GumN_fam"/>
</dbReference>
<dbReference type="GO" id="GO:0004222">
    <property type="term" value="F:metalloendopeptidase activity"/>
    <property type="evidence" value="ECO:0007669"/>
    <property type="project" value="TreeGrafter"/>
</dbReference>
<keyword evidence="9" id="KW-1133">Transmembrane helix</keyword>
<dbReference type="CDD" id="cd14789">
    <property type="entry name" value="Tiki"/>
    <property type="match status" value="1"/>
</dbReference>
<evidence type="ECO:0000256" key="9">
    <source>
        <dbReference type="ARBA" id="ARBA00022989"/>
    </source>
</evidence>
<dbReference type="OrthoDB" id="9798714at2"/>
<proteinExistence type="predicted"/>
<evidence type="ECO:0008006" key="15">
    <source>
        <dbReference type="Google" id="ProtNLM"/>
    </source>
</evidence>
<keyword evidence="14" id="KW-1185">Reference proteome</keyword>
<dbReference type="GO" id="GO:0046872">
    <property type="term" value="F:metal ion binding"/>
    <property type="evidence" value="ECO:0007669"/>
    <property type="project" value="UniProtKB-KW"/>
</dbReference>
<keyword evidence="8" id="KW-0378">Hydrolase</keyword>
<evidence type="ECO:0000256" key="7">
    <source>
        <dbReference type="ARBA" id="ARBA00022729"/>
    </source>
</evidence>
<evidence type="ECO:0000256" key="4">
    <source>
        <dbReference type="ARBA" id="ARBA00022670"/>
    </source>
</evidence>
<dbReference type="Pfam" id="PF01963">
    <property type="entry name" value="TraB_PrgY_gumN"/>
    <property type="match status" value="1"/>
</dbReference>
<dbReference type="Proteomes" id="UP000219559">
    <property type="component" value="Unassembled WGS sequence"/>
</dbReference>
<comment type="cofactor">
    <cofactor evidence="2">
        <name>Co(2+)</name>
        <dbReference type="ChEBI" id="CHEBI:48828"/>
    </cofactor>
</comment>
<dbReference type="AlphaFoldDB" id="A0A2A4GFL4"/>
<keyword evidence="5" id="KW-0812">Transmembrane</keyword>
<name>A0A2A4GFL4_9FLAO</name>
<sequence length="1158" mass="132671">MRNLVLILFSVVSGLYAQEPKSLLWEVSGNGLEKPSYVYGTMHVSRKIAFRLDDVFYTALQTSEAVALESDPATWLDFQDEDYFDLMGMRAADHQGFYIYPFVMENPKKENLAQVLSFEDQLLNGLLYRTSPFSQDFEEETYLDMFLYQAGKKLGKDVVALEDLEESRALVGRAALNAMRDKPAEWLQKRLQQQSLPNLMQEAYRNRDLALLDSLDQGMYSNYYLEHMLYARNRNMLERLVPLMHSRSVFTGVGAAHLPGEKGILELLRQQGYTVKPLVSRRTSKGTNAKDALEKAHIPPVLTERRPDDGFFSLKLPNKLYPINEGLGTTYVSPDLANGSYMLIHRMPTHHFIKQESVLTLADIDALLFENIPGTILDKTQIEKDGYPGIDIKNRLKNGKHQRYQLFVTPLEVLVFKMGADGGYVSQASDTVFNSLRFRPETDLPAKIQSPYKDYHFQIPGNYRFTNQLRKGTRQMEAYDTDSYFFMQKASLADMGYLESDTFELKQIIKRFTSDLGLKPKWGKASARRLRSLSDWHQDTSKKMHLETRILGPDYYLIGCVTPSAEKADAYFDSFRINLPEEQHPYKVIKDTSMLFSTNTTVPAKVFVMDANHTKNKKSYMPFHKKATYTNANNEAVQVKVIKSHDLYGLPSLDSVWARRKAKYRKSGFILGPDSVRVDTTAGLAYFDIQLRDTATQRTLWVRNSLRAGLLHELRAVRDQEAGPSTFVRNFFEHFKPLDTLVGSPVLGDKVPLFFYALRAKDSLALTGYKSVYFDKRHIDSLTHYISNYEWAAAQQPIQSDLIHKLIQINDPRVRPFLWQLYSQAYGNSDAQIQILQALTKKADEKSVADLLTLLETDLPLPNSEQEITSIFAPFFDKPELASALFPELLGYSGVPEYKAPIISLLATYYRAEALKPKVYKRYRNALINDAQLLLKRVLAAEKSEHAHFTYHKKERNRLAGLLSDYMVLLQPFSSDKKVQRFMEKVPRSQTPKVQVQYVLNQAILNGDTKPALVNDLAKDPESRVLLYEGLQKAGKLSWFPKTYAKRAELVASTLIRNQDNPEIKLEFVKKQSLTRKGVAYVAYFFKETGKKGRIKIHVLAYTANDKLSEPSYNNGGFELENTENETDGLRLVLEEFELAERKRAMVYRPNAYYFGVW</sequence>
<comment type="cofactor">
    <cofactor evidence="1">
        <name>Mn(2+)</name>
        <dbReference type="ChEBI" id="CHEBI:29035"/>
    </cofactor>
</comment>
<dbReference type="PANTHER" id="PTHR31120:SF6">
    <property type="entry name" value="METALLOPROTEASE TIKI HOMOLOG"/>
    <property type="match status" value="1"/>
</dbReference>
<evidence type="ECO:0000256" key="8">
    <source>
        <dbReference type="ARBA" id="ARBA00022801"/>
    </source>
</evidence>
<keyword evidence="10" id="KW-0482">Metalloprotease</keyword>
<dbReference type="InterPro" id="IPR040230">
    <property type="entry name" value="TIKI1/2-like"/>
</dbReference>
<evidence type="ECO:0000313" key="14">
    <source>
        <dbReference type="Proteomes" id="UP000219559"/>
    </source>
</evidence>
<evidence type="ECO:0000256" key="1">
    <source>
        <dbReference type="ARBA" id="ARBA00001936"/>
    </source>
</evidence>
<comment type="caution">
    <text evidence="13">The sequence shown here is derived from an EMBL/GenBank/DDBJ whole genome shotgun (WGS) entry which is preliminary data.</text>
</comment>
<dbReference type="PANTHER" id="PTHR31120">
    <property type="entry name" value="METALLOPROTEASE TIKI"/>
    <property type="match status" value="1"/>
</dbReference>
<reference evidence="13 14" key="1">
    <citation type="submission" date="2017-04" db="EMBL/GenBank/DDBJ databases">
        <title>A new member of the family Flavobacteriaceae isolated from ascidians.</title>
        <authorList>
            <person name="Chen L."/>
        </authorList>
    </citation>
    <scope>NUCLEOTIDE SEQUENCE [LARGE SCALE GENOMIC DNA]</scope>
    <source>
        <strain evidence="13 14">HQA918</strain>
    </source>
</reference>
<evidence type="ECO:0000256" key="3">
    <source>
        <dbReference type="ARBA" id="ARBA00004479"/>
    </source>
</evidence>
<keyword evidence="12" id="KW-0325">Glycoprotein</keyword>
<accession>A0A2A4GFL4</accession>
<dbReference type="GO" id="GO:0006508">
    <property type="term" value="P:proteolysis"/>
    <property type="evidence" value="ECO:0007669"/>
    <property type="project" value="UniProtKB-KW"/>
</dbReference>